<evidence type="ECO:0000256" key="6">
    <source>
        <dbReference type="ARBA" id="ARBA00022722"/>
    </source>
</evidence>
<name>A0ABT4XGX6_9PSED</name>
<feature type="domain" description="VRR-NUC" evidence="11">
    <location>
        <begin position="436"/>
        <end position="550"/>
    </location>
</feature>
<evidence type="ECO:0000259" key="11">
    <source>
        <dbReference type="SMART" id="SM00990"/>
    </source>
</evidence>
<dbReference type="Pfam" id="PF21315">
    <property type="entry name" value="FAN1_HTH"/>
    <property type="match status" value="1"/>
</dbReference>
<dbReference type="InterPro" id="IPR033315">
    <property type="entry name" value="Fan1-like"/>
</dbReference>
<dbReference type="Pfam" id="PF18081">
    <property type="entry name" value="FANC_SAP"/>
    <property type="match status" value="1"/>
</dbReference>
<evidence type="ECO:0000256" key="7">
    <source>
        <dbReference type="ARBA" id="ARBA00022723"/>
    </source>
</evidence>
<dbReference type="PANTHER" id="PTHR15749">
    <property type="entry name" value="FANCONI-ASSOCIATED NUCLEASE 1"/>
    <property type="match status" value="1"/>
</dbReference>
<dbReference type="Gene3D" id="3.40.1350.10">
    <property type="match status" value="1"/>
</dbReference>
<dbReference type="Pfam" id="PF08774">
    <property type="entry name" value="VRR_NUC"/>
    <property type="match status" value="1"/>
</dbReference>
<dbReference type="RefSeq" id="WP_271348320.1">
    <property type="nucleotide sequence ID" value="NZ_JAQJZJ010000005.1"/>
</dbReference>
<sequence>MQTVSGFPMQPQLDPSLYYLSNFHKALAWLRERHHDLLLDEEQAFLRRFGELALPSQALLVRMIMRKGPHFRASKLVYAEIGCPRHAAQALLDAGWIHNDAELTLAELFDLLRKEELLEAFAARAHRALKKAELLAQLAAEHSQPRSFADWCPGLDERVYSLAINPLCERLRLMFFGNLRQDWSEFVLAELGILRYEPVALSADSRVFRQRAEVDCYLALQRCRERGEAGEPVAEVLQQIAALDCATPFLVMRRAKLLFRLGQQLERAGELEHALACYSDCPFAGARLRRIRVLERLGRASEAHELASQAAAAPENEAEAQGLERVLLRLRRQLGLAQPRKPQLPAPARLDLCLPRPAGQSVEDGVKLHLSEPDAPVYYVENSLICSLFGLLCWPAIFAPLPGAFFHPFQSGPQDLLSPDFQARRAELFATCLAQLESAAYKSTIRQTYVAKYGIQSPFVFWNALDQALLEQALDCLPAAHLRAWFQRLLDDIKANRAGMPDLIQFWPAQQRYRMIEVKGPGDRLQDNQRRWLAFCAEHGMPVDVCYVQWADA</sequence>
<dbReference type="SMART" id="SM00990">
    <property type="entry name" value="VRR_NUC"/>
    <property type="match status" value="1"/>
</dbReference>
<evidence type="ECO:0000313" key="12">
    <source>
        <dbReference type="EMBL" id="MDA7087450.1"/>
    </source>
</evidence>
<evidence type="ECO:0000256" key="9">
    <source>
        <dbReference type="ARBA" id="ARBA00022842"/>
    </source>
</evidence>
<comment type="cofactor">
    <cofactor evidence="2">
        <name>Mn(2+)</name>
        <dbReference type="ChEBI" id="CHEBI:29035"/>
    </cofactor>
</comment>
<keyword evidence="13" id="KW-1185">Reference proteome</keyword>
<comment type="cofactor">
    <cofactor evidence="3">
        <name>Mg(2+)</name>
        <dbReference type="ChEBI" id="CHEBI:18420"/>
    </cofactor>
</comment>
<evidence type="ECO:0000256" key="1">
    <source>
        <dbReference type="ARBA" id="ARBA00000983"/>
    </source>
</evidence>
<gene>
    <name evidence="12" type="ORF">PH586_13740</name>
</gene>
<evidence type="ECO:0000256" key="2">
    <source>
        <dbReference type="ARBA" id="ARBA00001936"/>
    </source>
</evidence>
<dbReference type="InterPro" id="IPR040603">
    <property type="entry name" value="FAN1_SAP_bact"/>
</dbReference>
<keyword evidence="10" id="KW-0464">Manganese</keyword>
<proteinExistence type="inferred from homology"/>
<dbReference type="InterPro" id="IPR014883">
    <property type="entry name" value="VRR_NUC"/>
</dbReference>
<evidence type="ECO:0000256" key="4">
    <source>
        <dbReference type="ARBA" id="ARBA00005533"/>
    </source>
</evidence>
<dbReference type="InterPro" id="IPR011856">
    <property type="entry name" value="tRNA_endonuc-like_dom_sf"/>
</dbReference>
<evidence type="ECO:0000256" key="3">
    <source>
        <dbReference type="ARBA" id="ARBA00001946"/>
    </source>
</evidence>
<keyword evidence="8" id="KW-0378">Hydrolase</keyword>
<keyword evidence="7" id="KW-0479">Metal-binding</keyword>
<evidence type="ECO:0000313" key="13">
    <source>
        <dbReference type="Proteomes" id="UP001212042"/>
    </source>
</evidence>
<reference evidence="12 13" key="1">
    <citation type="submission" date="2023-01" db="EMBL/GenBank/DDBJ databases">
        <title>Pseudomonas SA3-5T sp. nov., isolated from tidal flat sediment.</title>
        <authorList>
            <person name="Kim H.S."/>
            <person name="Kim J.-S."/>
            <person name="Suh M.K."/>
            <person name="Eom M.K."/>
            <person name="Lee J.-S."/>
        </authorList>
    </citation>
    <scope>NUCLEOTIDE SEQUENCE [LARGE SCALE GENOMIC DNA]</scope>
    <source>
        <strain evidence="12 13">SA3-5</strain>
    </source>
</reference>
<comment type="caution">
    <text evidence="12">The sequence shown here is derived from an EMBL/GenBank/DDBJ whole genome shotgun (WGS) entry which is preliminary data.</text>
</comment>
<evidence type="ECO:0000256" key="5">
    <source>
        <dbReference type="ARBA" id="ARBA00012029"/>
    </source>
</evidence>
<evidence type="ECO:0000256" key="8">
    <source>
        <dbReference type="ARBA" id="ARBA00022801"/>
    </source>
</evidence>
<keyword evidence="6" id="KW-0540">Nuclease</keyword>
<dbReference type="PANTHER" id="PTHR15749:SF4">
    <property type="entry name" value="FANCONI-ASSOCIATED NUCLEASE 1"/>
    <property type="match status" value="1"/>
</dbReference>
<accession>A0ABT4XGX6</accession>
<comment type="similarity">
    <text evidence="4">Belongs to the FAN1 family.</text>
</comment>
<protein>
    <recommendedName>
        <fullName evidence="5">phosphodiesterase I</fullName>
        <ecNumber evidence="5">3.1.4.1</ecNumber>
    </recommendedName>
</protein>
<organism evidence="12 13">
    <name type="scientific">Pseudomonas aestuarii</name>
    <dbReference type="NCBI Taxonomy" id="3018340"/>
    <lineage>
        <taxon>Bacteria</taxon>
        <taxon>Pseudomonadati</taxon>
        <taxon>Pseudomonadota</taxon>
        <taxon>Gammaproteobacteria</taxon>
        <taxon>Pseudomonadales</taxon>
        <taxon>Pseudomonadaceae</taxon>
        <taxon>Pseudomonas</taxon>
    </lineage>
</organism>
<keyword evidence="9" id="KW-0460">Magnesium</keyword>
<evidence type="ECO:0000256" key="10">
    <source>
        <dbReference type="ARBA" id="ARBA00023211"/>
    </source>
</evidence>
<dbReference type="EC" id="3.1.4.1" evidence="5"/>
<dbReference type="Proteomes" id="UP001212042">
    <property type="component" value="Unassembled WGS sequence"/>
</dbReference>
<dbReference type="InterPro" id="IPR049125">
    <property type="entry name" value="FAN1-like_WH"/>
</dbReference>
<dbReference type="EMBL" id="JAQJZJ010000005">
    <property type="protein sequence ID" value="MDA7087450.1"/>
    <property type="molecule type" value="Genomic_DNA"/>
</dbReference>
<comment type="catalytic activity">
    <reaction evidence="1">
        <text>Hydrolytically removes 5'-nucleotides successively from the 3'-hydroxy termini of 3'-hydroxy-terminated oligonucleotides.</text>
        <dbReference type="EC" id="3.1.4.1"/>
    </reaction>
</comment>